<dbReference type="Gene3D" id="3.30.70.100">
    <property type="match status" value="1"/>
</dbReference>
<accession>A0A497ZLK3</accession>
<dbReference type="InterPro" id="IPR036163">
    <property type="entry name" value="HMA_dom_sf"/>
</dbReference>
<evidence type="ECO:0000313" key="2">
    <source>
        <dbReference type="EMBL" id="RLK07933.1"/>
    </source>
</evidence>
<evidence type="ECO:0000313" key="3">
    <source>
        <dbReference type="Proteomes" id="UP000271700"/>
    </source>
</evidence>
<dbReference type="AlphaFoldDB" id="A0A497ZLK3"/>
<dbReference type="STRING" id="981384.GCA_000192475_04205"/>
<organism evidence="2 3">
    <name type="scientific">Ruegeria conchae</name>
    <dbReference type="NCBI Taxonomy" id="981384"/>
    <lineage>
        <taxon>Bacteria</taxon>
        <taxon>Pseudomonadati</taxon>
        <taxon>Pseudomonadota</taxon>
        <taxon>Alphaproteobacteria</taxon>
        <taxon>Rhodobacterales</taxon>
        <taxon>Roseobacteraceae</taxon>
        <taxon>Ruegeria</taxon>
    </lineage>
</organism>
<protein>
    <submittedName>
        <fullName evidence="2">Copper chaperone</fullName>
    </submittedName>
</protein>
<dbReference type="RefSeq" id="WP_010437345.1">
    <property type="nucleotide sequence ID" value="NZ_AEYW01000001.1"/>
</dbReference>
<feature type="domain" description="HMA" evidence="1">
    <location>
        <begin position="1"/>
        <end position="63"/>
    </location>
</feature>
<dbReference type="Pfam" id="PF00403">
    <property type="entry name" value="HMA"/>
    <property type="match status" value="1"/>
</dbReference>
<dbReference type="Proteomes" id="UP000271700">
    <property type="component" value="Unassembled WGS sequence"/>
</dbReference>
<reference evidence="2 3" key="1">
    <citation type="submission" date="2018-10" db="EMBL/GenBank/DDBJ databases">
        <title>Genomic Encyclopedia of Archaeal and Bacterial Type Strains, Phase II (KMG-II): from individual species to whole genera.</title>
        <authorList>
            <person name="Goeker M."/>
        </authorList>
    </citation>
    <scope>NUCLEOTIDE SEQUENCE [LARGE SCALE GENOMIC DNA]</scope>
    <source>
        <strain evidence="2 3">DSM 29317</strain>
    </source>
</reference>
<dbReference type="InterPro" id="IPR006121">
    <property type="entry name" value="HMA_dom"/>
</dbReference>
<sequence length="65" mass="7060">MTTLNIPEMSCGHCKSAIEKAVATVDSSAHLDFDMENRRVRVLSTNPLDHILAALKSEGYEATVA</sequence>
<keyword evidence="3" id="KW-1185">Reference proteome</keyword>
<dbReference type="PROSITE" id="PS50846">
    <property type="entry name" value="HMA_2"/>
    <property type="match status" value="1"/>
</dbReference>
<dbReference type="OrthoDB" id="9801832at2"/>
<dbReference type="GO" id="GO:0046872">
    <property type="term" value="F:metal ion binding"/>
    <property type="evidence" value="ECO:0007669"/>
    <property type="project" value="InterPro"/>
</dbReference>
<gene>
    <name evidence="2" type="ORF">CLV75_1597</name>
</gene>
<dbReference type="CDD" id="cd00371">
    <property type="entry name" value="HMA"/>
    <property type="match status" value="1"/>
</dbReference>
<evidence type="ECO:0000259" key="1">
    <source>
        <dbReference type="PROSITE" id="PS50846"/>
    </source>
</evidence>
<name>A0A497ZLK3_9RHOB</name>
<comment type="caution">
    <text evidence="2">The sequence shown here is derived from an EMBL/GenBank/DDBJ whole genome shotgun (WGS) entry which is preliminary data.</text>
</comment>
<dbReference type="SUPFAM" id="SSF55008">
    <property type="entry name" value="HMA, heavy metal-associated domain"/>
    <property type="match status" value="1"/>
</dbReference>
<proteinExistence type="predicted"/>
<dbReference type="EMBL" id="RCCT01000002">
    <property type="protein sequence ID" value="RLK07933.1"/>
    <property type="molecule type" value="Genomic_DNA"/>
</dbReference>